<dbReference type="InterPro" id="IPR050397">
    <property type="entry name" value="Env_Response_Regulators"/>
</dbReference>
<dbReference type="InterPro" id="IPR012318">
    <property type="entry name" value="HTH_CRP"/>
</dbReference>
<dbReference type="Pfam" id="PF00027">
    <property type="entry name" value="cNMP_binding"/>
    <property type="match status" value="1"/>
</dbReference>
<dbReference type="AlphaFoldDB" id="A0A9E4N4L4"/>
<dbReference type="EMBL" id="JAEPCM010000412">
    <property type="protein sequence ID" value="MCG7947032.1"/>
    <property type="molecule type" value="Genomic_DNA"/>
</dbReference>
<dbReference type="SMART" id="SM00100">
    <property type="entry name" value="cNMP"/>
    <property type="match status" value="1"/>
</dbReference>
<dbReference type="SUPFAM" id="SSF51206">
    <property type="entry name" value="cAMP-binding domain-like"/>
    <property type="match status" value="1"/>
</dbReference>
<organism evidence="6 7">
    <name type="scientific">Candidatus Thiodiazotropha taylori</name>
    <dbReference type="NCBI Taxonomy" id="2792791"/>
    <lineage>
        <taxon>Bacteria</taxon>
        <taxon>Pseudomonadati</taxon>
        <taxon>Pseudomonadota</taxon>
        <taxon>Gammaproteobacteria</taxon>
        <taxon>Chromatiales</taxon>
        <taxon>Sedimenticolaceae</taxon>
        <taxon>Candidatus Thiodiazotropha</taxon>
    </lineage>
</organism>
<keyword evidence="3" id="KW-0804">Transcription</keyword>
<feature type="domain" description="Cyclic nucleotide-binding" evidence="4">
    <location>
        <begin position="54"/>
        <end position="124"/>
    </location>
</feature>
<dbReference type="Proteomes" id="UP000886667">
    <property type="component" value="Unassembled WGS sequence"/>
</dbReference>
<comment type="caution">
    <text evidence="6">The sequence shown here is derived from an EMBL/GenBank/DDBJ whole genome shotgun (WGS) entry which is preliminary data.</text>
</comment>
<sequence length="286" mass="31926">MAAIGFTVTAYSLRQQYAVQSCGGPGDNRMLDSVREKQKNETQCEVCPIRSMALFKRVPEDQLGQTQNHRSSQMTYEAKSHLYHEGETSAHVYTLFSGCVKLYKTLKNGKIQGLRFATPGDFLGFQGDLEGAMHHGAVALTDITVCAFPKDEVYRMICEHKDIASELIMKNAKMMAFCQEHLASTGAKSAVESIAFTLIEFNHRLKQLNKTNKLSHYKDPIDLPITQEDLADAVGLTAIHVNRTLKQLKQDNLIACGKGKIQVLNEEKLKLLAHFDPNCLHVSNIL</sequence>
<gene>
    <name evidence="6" type="ORF">JAZ07_11875</name>
</gene>
<dbReference type="GO" id="GO:0003677">
    <property type="term" value="F:DNA binding"/>
    <property type="evidence" value="ECO:0007669"/>
    <property type="project" value="UniProtKB-KW"/>
</dbReference>
<dbReference type="CDD" id="cd00038">
    <property type="entry name" value="CAP_ED"/>
    <property type="match status" value="1"/>
</dbReference>
<dbReference type="PROSITE" id="PS50042">
    <property type="entry name" value="CNMP_BINDING_3"/>
    <property type="match status" value="1"/>
</dbReference>
<keyword evidence="2" id="KW-0238">DNA-binding</keyword>
<evidence type="ECO:0000259" key="5">
    <source>
        <dbReference type="PROSITE" id="PS51063"/>
    </source>
</evidence>
<dbReference type="GO" id="GO:0005829">
    <property type="term" value="C:cytosol"/>
    <property type="evidence" value="ECO:0007669"/>
    <property type="project" value="TreeGrafter"/>
</dbReference>
<dbReference type="Pfam" id="PF13545">
    <property type="entry name" value="HTH_Crp_2"/>
    <property type="match status" value="1"/>
</dbReference>
<dbReference type="Gene3D" id="1.10.10.10">
    <property type="entry name" value="Winged helix-like DNA-binding domain superfamily/Winged helix DNA-binding domain"/>
    <property type="match status" value="1"/>
</dbReference>
<dbReference type="InterPro" id="IPR000595">
    <property type="entry name" value="cNMP-bd_dom"/>
</dbReference>
<reference evidence="6" key="1">
    <citation type="journal article" date="2021" name="Proc. Natl. Acad. Sci. U.S.A.">
        <title>Global biogeography of chemosynthetic symbionts reveals both localized and globally distributed symbiont groups. .</title>
        <authorList>
            <person name="Osvatic J.T."/>
            <person name="Wilkins L.G.E."/>
            <person name="Leibrecht L."/>
            <person name="Leray M."/>
            <person name="Zauner S."/>
            <person name="Polzin J."/>
            <person name="Camacho Y."/>
            <person name="Gros O."/>
            <person name="van Gils J.A."/>
            <person name="Eisen J.A."/>
            <person name="Petersen J.M."/>
            <person name="Yuen B."/>
        </authorList>
    </citation>
    <scope>NUCLEOTIDE SEQUENCE</scope>
    <source>
        <strain evidence="6">MAGclacostrist064TRANS</strain>
    </source>
</reference>
<dbReference type="PROSITE" id="PS51063">
    <property type="entry name" value="HTH_CRP_2"/>
    <property type="match status" value="1"/>
</dbReference>
<dbReference type="SUPFAM" id="SSF46785">
    <property type="entry name" value="Winged helix' DNA-binding domain"/>
    <property type="match status" value="1"/>
</dbReference>
<dbReference type="GO" id="GO:0003700">
    <property type="term" value="F:DNA-binding transcription factor activity"/>
    <property type="evidence" value="ECO:0007669"/>
    <property type="project" value="TreeGrafter"/>
</dbReference>
<proteinExistence type="predicted"/>
<evidence type="ECO:0000313" key="6">
    <source>
        <dbReference type="EMBL" id="MCG7947032.1"/>
    </source>
</evidence>
<evidence type="ECO:0000256" key="1">
    <source>
        <dbReference type="ARBA" id="ARBA00023015"/>
    </source>
</evidence>
<dbReference type="InterPro" id="IPR036390">
    <property type="entry name" value="WH_DNA-bd_sf"/>
</dbReference>
<evidence type="ECO:0000259" key="4">
    <source>
        <dbReference type="PROSITE" id="PS50042"/>
    </source>
</evidence>
<evidence type="ECO:0000256" key="2">
    <source>
        <dbReference type="ARBA" id="ARBA00023125"/>
    </source>
</evidence>
<dbReference type="PANTHER" id="PTHR24567:SF26">
    <property type="entry name" value="REGULATORY PROTEIN YEIL"/>
    <property type="match status" value="1"/>
</dbReference>
<dbReference type="InterPro" id="IPR018490">
    <property type="entry name" value="cNMP-bd_dom_sf"/>
</dbReference>
<dbReference type="PANTHER" id="PTHR24567">
    <property type="entry name" value="CRP FAMILY TRANSCRIPTIONAL REGULATORY PROTEIN"/>
    <property type="match status" value="1"/>
</dbReference>
<name>A0A9E4N4L4_9GAMM</name>
<accession>A0A9E4N4L4</accession>
<dbReference type="SMART" id="SM00419">
    <property type="entry name" value="HTH_CRP"/>
    <property type="match status" value="1"/>
</dbReference>
<feature type="domain" description="HTH crp-type" evidence="5">
    <location>
        <begin position="188"/>
        <end position="267"/>
    </location>
</feature>
<keyword evidence="1" id="KW-0805">Transcription regulation</keyword>
<evidence type="ECO:0000313" key="7">
    <source>
        <dbReference type="Proteomes" id="UP000886667"/>
    </source>
</evidence>
<protein>
    <submittedName>
        <fullName evidence="6">Crp/Fnr family transcriptional regulator</fullName>
    </submittedName>
</protein>
<dbReference type="InterPro" id="IPR014710">
    <property type="entry name" value="RmlC-like_jellyroll"/>
</dbReference>
<evidence type="ECO:0000256" key="3">
    <source>
        <dbReference type="ARBA" id="ARBA00023163"/>
    </source>
</evidence>
<dbReference type="Gene3D" id="2.60.120.10">
    <property type="entry name" value="Jelly Rolls"/>
    <property type="match status" value="1"/>
</dbReference>
<dbReference type="InterPro" id="IPR036388">
    <property type="entry name" value="WH-like_DNA-bd_sf"/>
</dbReference>